<keyword evidence="4" id="KW-1185">Reference proteome</keyword>
<evidence type="ECO:0000256" key="1">
    <source>
        <dbReference type="SAM" id="SignalP"/>
    </source>
</evidence>
<sequence>MAITRRFILQAGGALSALTVFNALSNTPFSSGEKQPVLNVPVGSVDCHMHLYDDKYPAAPGASLQHANASLADYSSLQARLGLHRMVIVTPSTYGTDNRLLMEGLKQSAGRARGVAVIDTSVSDAELQEMDRHGVRGIRFNLSRGGTSLDNLEPLASRIAQWGWHIQVVAPGEKLAELESRLAALPTKLVIDHMGHIPQPEGITSPCFQTVTRLLEAGNTWVKLSGPYIKSRVGSPGYEDVGQVAAELVRIRPNRLLWGSDWPHPTKEEHDKPDDAAILDLLARWAPSSADRMLILRDNPSELYGFDNRALG</sequence>
<evidence type="ECO:0000259" key="2">
    <source>
        <dbReference type="Pfam" id="PF04909"/>
    </source>
</evidence>
<dbReference type="Pfam" id="PF04909">
    <property type="entry name" value="Amidohydro_2"/>
    <property type="match status" value="1"/>
</dbReference>
<dbReference type="InterPro" id="IPR032466">
    <property type="entry name" value="Metal_Hydrolase"/>
</dbReference>
<dbReference type="PANTHER" id="PTHR35563">
    <property type="entry name" value="BARREL METAL-DEPENDENT HYDROLASE, PUTATIVE (AFU_ORTHOLOGUE AFUA_1G16240)-RELATED"/>
    <property type="match status" value="1"/>
</dbReference>
<feature type="chain" id="PRO_5045324746" evidence="1">
    <location>
        <begin position="26"/>
        <end position="312"/>
    </location>
</feature>
<feature type="domain" description="Amidohydrolase-related" evidence="2">
    <location>
        <begin position="45"/>
        <end position="306"/>
    </location>
</feature>
<dbReference type="InterPro" id="IPR052358">
    <property type="entry name" value="Aro_Compnd_Degr_Hydrolases"/>
</dbReference>
<dbReference type="RefSeq" id="WP_063877822.1">
    <property type="nucleotide sequence ID" value="NZ_CP193916.1"/>
</dbReference>
<evidence type="ECO:0000313" key="3">
    <source>
        <dbReference type="EMBL" id="MBW1259089.1"/>
    </source>
</evidence>
<comment type="caution">
    <text evidence="3">The sequence shown here is derived from an EMBL/GenBank/DDBJ whole genome shotgun (WGS) entry which is preliminary data.</text>
</comment>
<dbReference type="EMBL" id="JAHVXZ010000012">
    <property type="protein sequence ID" value="MBW1259089.1"/>
    <property type="molecule type" value="Genomic_DNA"/>
</dbReference>
<dbReference type="InterPro" id="IPR006680">
    <property type="entry name" value="Amidohydro-rel"/>
</dbReference>
<feature type="signal peptide" evidence="1">
    <location>
        <begin position="1"/>
        <end position="25"/>
    </location>
</feature>
<reference evidence="3 4" key="1">
    <citation type="submission" date="2021-07" db="EMBL/GenBank/DDBJ databases">
        <title>A novel phosphonate cluster across the Pantoea species complex is important for pathogenicity in onion.</title>
        <authorList>
            <person name="Zhao M."/>
            <person name="Stice S."/>
            <person name="Shin G.Y."/>
            <person name="Coutinho T."/>
            <person name="Gitaitis R."/>
            <person name="Kvitko B."/>
            <person name="Dutta B."/>
        </authorList>
    </citation>
    <scope>NUCLEOTIDE SEQUENCE [LARGE SCALE GENOMIC DNA]</scope>
    <source>
        <strain evidence="3 4">BD 382</strain>
    </source>
</reference>
<dbReference type="Proteomes" id="UP001197236">
    <property type="component" value="Unassembled WGS sequence"/>
</dbReference>
<evidence type="ECO:0000313" key="4">
    <source>
        <dbReference type="Proteomes" id="UP001197236"/>
    </source>
</evidence>
<keyword evidence="1" id="KW-0732">Signal</keyword>
<gene>
    <name evidence="3" type="ORF">KYI95_18070</name>
</gene>
<accession>A0ABS6VIC3</accession>
<dbReference type="SUPFAM" id="SSF51556">
    <property type="entry name" value="Metallo-dependent hydrolases"/>
    <property type="match status" value="1"/>
</dbReference>
<proteinExistence type="predicted"/>
<protein>
    <submittedName>
        <fullName evidence="3">Amidohydrolase family protein</fullName>
    </submittedName>
</protein>
<dbReference type="Gene3D" id="3.20.20.140">
    <property type="entry name" value="Metal-dependent hydrolases"/>
    <property type="match status" value="1"/>
</dbReference>
<organism evidence="3 4">
    <name type="scientific">Pantoea allii</name>
    <dbReference type="NCBI Taxonomy" id="574096"/>
    <lineage>
        <taxon>Bacteria</taxon>
        <taxon>Pseudomonadati</taxon>
        <taxon>Pseudomonadota</taxon>
        <taxon>Gammaproteobacteria</taxon>
        <taxon>Enterobacterales</taxon>
        <taxon>Erwiniaceae</taxon>
        <taxon>Pantoea</taxon>
    </lineage>
</organism>
<dbReference type="PANTHER" id="PTHR35563:SF2">
    <property type="entry name" value="BARREL METAL-DEPENDENT HYDROLASE, PUTATIVE (AFU_ORTHOLOGUE AFUA_1G16240)-RELATED"/>
    <property type="match status" value="1"/>
</dbReference>
<name>A0ABS6VIC3_9GAMM</name>